<proteinExistence type="predicted"/>
<dbReference type="EMBL" id="MT145111">
    <property type="protein sequence ID" value="QJI03702.1"/>
    <property type="molecule type" value="Genomic_DNA"/>
</dbReference>
<protein>
    <submittedName>
        <fullName evidence="1">Putative methyltransferase</fullName>
    </submittedName>
</protein>
<organism evidence="1">
    <name type="scientific">viral metagenome</name>
    <dbReference type="NCBI Taxonomy" id="1070528"/>
    <lineage>
        <taxon>unclassified sequences</taxon>
        <taxon>metagenomes</taxon>
        <taxon>organismal metagenomes</taxon>
    </lineage>
</organism>
<accession>A0A6H2A364</accession>
<name>A0A6H2A364_9ZZZZ</name>
<evidence type="ECO:0000313" key="2">
    <source>
        <dbReference type="EMBL" id="QJI03702.1"/>
    </source>
</evidence>
<dbReference type="GO" id="GO:0008168">
    <property type="term" value="F:methyltransferase activity"/>
    <property type="evidence" value="ECO:0007669"/>
    <property type="project" value="UniProtKB-KW"/>
</dbReference>
<gene>
    <name evidence="1" type="ORF">TM448A04548_0009</name>
    <name evidence="2" type="ORF">TM448B04918_0009</name>
</gene>
<keyword evidence="1" id="KW-0489">Methyltransferase</keyword>
<dbReference type="AlphaFoldDB" id="A0A6H2A364"/>
<dbReference type="GO" id="GO:0032259">
    <property type="term" value="P:methylation"/>
    <property type="evidence" value="ECO:0007669"/>
    <property type="project" value="UniProtKB-KW"/>
</dbReference>
<keyword evidence="1" id="KW-0808">Transferase</keyword>
<dbReference type="EMBL" id="MT144490">
    <property type="protein sequence ID" value="QJA54254.1"/>
    <property type="molecule type" value="Genomic_DNA"/>
</dbReference>
<reference evidence="1" key="1">
    <citation type="submission" date="2020-03" db="EMBL/GenBank/DDBJ databases">
        <title>The deep terrestrial virosphere.</title>
        <authorList>
            <person name="Holmfeldt K."/>
            <person name="Nilsson E."/>
            <person name="Simone D."/>
            <person name="Lopez-Fernandez M."/>
            <person name="Wu X."/>
            <person name="de Brujin I."/>
            <person name="Lundin D."/>
            <person name="Andersson A."/>
            <person name="Bertilsson S."/>
            <person name="Dopson M."/>
        </authorList>
    </citation>
    <scope>NUCLEOTIDE SEQUENCE</scope>
    <source>
        <strain evidence="1">TM448A04548</strain>
        <strain evidence="2">TM448B04918</strain>
    </source>
</reference>
<evidence type="ECO:0000313" key="1">
    <source>
        <dbReference type="EMBL" id="QJA54254.1"/>
    </source>
</evidence>
<sequence>MIINRVWSMPSRWTFTIKPIAELLARYVGDGKGWVDPFAGENSPAELTNDIEGRGAKSQMDALDFLVSLDNAVGVLFDPPYSVEQCLRQYTPKFNGTAGRTEYWGKCKDEIARIIITGGVAISFCWNSCGIGKGRGFELLEILLVCHGACHNDTIVTVERKIQSSFSPHQRGVEG</sequence>